<keyword evidence="4" id="KW-0862">Zinc</keyword>
<evidence type="ECO:0000256" key="3">
    <source>
        <dbReference type="ARBA" id="ARBA00022723"/>
    </source>
</evidence>
<evidence type="ECO:0000313" key="6">
    <source>
        <dbReference type="EMBL" id="GCB89665.1"/>
    </source>
</evidence>
<dbReference type="GO" id="GO:0016491">
    <property type="term" value="F:oxidoreductase activity"/>
    <property type="evidence" value="ECO:0007669"/>
    <property type="project" value="UniProtKB-KW"/>
</dbReference>
<dbReference type="EMBL" id="BHXC01000006">
    <property type="protein sequence ID" value="GCB89665.1"/>
    <property type="molecule type" value="Genomic_DNA"/>
</dbReference>
<dbReference type="PANTHER" id="PTHR43350:SF19">
    <property type="entry name" value="D-GULOSIDE 3-DEHYDROGENASE"/>
    <property type="match status" value="1"/>
</dbReference>
<evidence type="ECO:0000256" key="1">
    <source>
        <dbReference type="ARBA" id="ARBA00001947"/>
    </source>
</evidence>
<protein>
    <submittedName>
        <fullName evidence="6">Dehydrogenase</fullName>
    </submittedName>
</protein>
<proteinExistence type="inferred from homology"/>
<keyword evidence="3" id="KW-0479">Metal-binding</keyword>
<dbReference type="InterPro" id="IPR011032">
    <property type="entry name" value="GroES-like_sf"/>
</dbReference>
<dbReference type="Proteomes" id="UP000288351">
    <property type="component" value="Unassembled WGS sequence"/>
</dbReference>
<evidence type="ECO:0000256" key="4">
    <source>
        <dbReference type="ARBA" id="ARBA00022833"/>
    </source>
</evidence>
<gene>
    <name evidence="6" type="ORF">SALB_02353</name>
</gene>
<evidence type="ECO:0000256" key="2">
    <source>
        <dbReference type="ARBA" id="ARBA00008072"/>
    </source>
</evidence>
<name>A0A401QW94_STRNR</name>
<evidence type="ECO:0000313" key="7">
    <source>
        <dbReference type="Proteomes" id="UP000288351"/>
    </source>
</evidence>
<dbReference type="SUPFAM" id="SSF50129">
    <property type="entry name" value="GroES-like"/>
    <property type="match status" value="1"/>
</dbReference>
<dbReference type="Gene3D" id="3.90.180.10">
    <property type="entry name" value="Medium-chain alcohol dehydrogenases, catalytic domain"/>
    <property type="match status" value="2"/>
</dbReference>
<dbReference type="AlphaFoldDB" id="A0A401QW94"/>
<dbReference type="CDD" id="cd08255">
    <property type="entry name" value="2-desacetyl-2-hydroxyethyl_bacteriochlorophyllide_like"/>
    <property type="match status" value="1"/>
</dbReference>
<comment type="cofactor">
    <cofactor evidence="1">
        <name>Zn(2+)</name>
        <dbReference type="ChEBI" id="CHEBI:29105"/>
    </cofactor>
</comment>
<dbReference type="PANTHER" id="PTHR43350">
    <property type="entry name" value="NAD-DEPENDENT ALCOHOL DEHYDROGENASE"/>
    <property type="match status" value="1"/>
</dbReference>
<evidence type="ECO:0000256" key="5">
    <source>
        <dbReference type="ARBA" id="ARBA00023002"/>
    </source>
</evidence>
<organism evidence="6 7">
    <name type="scientific">Streptomyces noursei</name>
    <name type="common">Streptomyces albulus</name>
    <dbReference type="NCBI Taxonomy" id="1971"/>
    <lineage>
        <taxon>Bacteria</taxon>
        <taxon>Bacillati</taxon>
        <taxon>Actinomycetota</taxon>
        <taxon>Actinomycetes</taxon>
        <taxon>Kitasatosporales</taxon>
        <taxon>Streptomycetaceae</taxon>
        <taxon>Streptomyces</taxon>
    </lineage>
</organism>
<dbReference type="InterPro" id="IPR036291">
    <property type="entry name" value="NAD(P)-bd_dom_sf"/>
</dbReference>
<dbReference type="SUPFAM" id="SSF51735">
    <property type="entry name" value="NAD(P)-binding Rossmann-fold domains"/>
    <property type="match status" value="1"/>
</dbReference>
<keyword evidence="5" id="KW-0560">Oxidoreductase</keyword>
<accession>A0A401QW94</accession>
<sequence length="369" mass="38739">MAEPGDAAYRDGVAMIPGVRPSAFTTHRRTVQEDSLPRVAQGFWLSAPGRGEIRTVDLPRPAADEVLVRTLFSGVSRGTESLVFRGGVPRSQYAAMRAPFQEGTFPAPVKYGYLNVGLVEEGPADLRGRTVFCLYPHQTHYVVPASAVTPVPDAVPAGRAVLAGTVETAVNAVWDAAPLLGDRIAVIGGGMVGAAVGALLARHPATRVQLVDADPARAATAAALGVPFALPADARGDCDLVVHASATEDGLARALELLAPEGTVIELSWYGDRRVSLPLGESFHSRRLTVRSSQVGAVAPARRGRRTHADRLALALDLLADPAFDALITGESRFDELPSVLPELAFGALPALCHRIRYPAPGTPAPGAV</sequence>
<dbReference type="Gene3D" id="3.40.50.720">
    <property type="entry name" value="NAD(P)-binding Rossmann-like Domain"/>
    <property type="match status" value="1"/>
</dbReference>
<comment type="caution">
    <text evidence="6">The sequence shown here is derived from an EMBL/GenBank/DDBJ whole genome shotgun (WGS) entry which is preliminary data.</text>
</comment>
<reference evidence="6 7" key="1">
    <citation type="journal article" date="2019" name="Microbiol. Resour. Announc.">
        <title>Draft Genome Sequence of the Most Traditional epsilon-Poly-l-Lysine Producer, Streptomyces albulus NBRC14147.</title>
        <authorList>
            <person name="Yamanaka K."/>
            <person name="Hamano Y."/>
        </authorList>
    </citation>
    <scope>NUCLEOTIDE SEQUENCE [LARGE SCALE GENOMIC DNA]</scope>
    <source>
        <strain evidence="6 7">NBRC 14147</strain>
    </source>
</reference>
<comment type="similarity">
    <text evidence="2">Belongs to the zinc-containing alcohol dehydrogenase family.</text>
</comment>
<dbReference type="GO" id="GO:0046872">
    <property type="term" value="F:metal ion binding"/>
    <property type="evidence" value="ECO:0007669"/>
    <property type="project" value="UniProtKB-KW"/>
</dbReference>